<proteinExistence type="predicted"/>
<dbReference type="OrthoDB" id="7916800at2"/>
<protein>
    <submittedName>
        <fullName evidence="1">Uncharacterized protein</fullName>
    </submittedName>
</protein>
<dbReference type="AlphaFoldDB" id="A0A506U2K5"/>
<keyword evidence="2" id="KW-1185">Reference proteome</keyword>
<evidence type="ECO:0000313" key="1">
    <source>
        <dbReference type="EMBL" id="TPW28030.1"/>
    </source>
</evidence>
<organism evidence="1 2">
    <name type="scientific">Martelella alba</name>
    <dbReference type="NCBI Taxonomy" id="2590451"/>
    <lineage>
        <taxon>Bacteria</taxon>
        <taxon>Pseudomonadati</taxon>
        <taxon>Pseudomonadota</taxon>
        <taxon>Alphaproteobacteria</taxon>
        <taxon>Hyphomicrobiales</taxon>
        <taxon>Aurantimonadaceae</taxon>
        <taxon>Martelella</taxon>
    </lineage>
</organism>
<comment type="caution">
    <text evidence="1">The sequence shown here is derived from an EMBL/GenBank/DDBJ whole genome shotgun (WGS) entry which is preliminary data.</text>
</comment>
<gene>
    <name evidence="1" type="ORF">FJU08_18480</name>
</gene>
<reference evidence="1 2" key="1">
    <citation type="submission" date="2019-06" db="EMBL/GenBank/DDBJ databases">
        <authorList>
            <person name="Li M."/>
        </authorList>
    </citation>
    <scope>NUCLEOTIDE SEQUENCE [LARGE SCALE GENOMIC DNA]</scope>
    <source>
        <strain evidence="1 2">BGMRC2036</strain>
    </source>
</reference>
<sequence>MSKLSSDDKNQVHLADSIEYIRQMLGELRRLADSSGEDMLSYLIDMAYIEATDLQSRSKTKM</sequence>
<evidence type="ECO:0000313" key="2">
    <source>
        <dbReference type="Proteomes" id="UP000318801"/>
    </source>
</evidence>
<dbReference type="EMBL" id="VHLG01000014">
    <property type="protein sequence ID" value="TPW28030.1"/>
    <property type="molecule type" value="Genomic_DNA"/>
</dbReference>
<dbReference type="Proteomes" id="UP000318801">
    <property type="component" value="Unassembled WGS sequence"/>
</dbReference>
<accession>A0A506U2K5</accession>
<name>A0A506U2K5_9HYPH</name>